<dbReference type="Proteomes" id="UP001156702">
    <property type="component" value="Unassembled WGS sequence"/>
</dbReference>
<accession>A0ABQ5ZC85</accession>
<sequence length="90" mass="9350">MQVDAEAAAVDLAGAQMHEMDGLFRQRRLLRGALEGAHGGCGIGKDGGDIGHTGLHFITPCIVFSVDGREPCHTGAASFVMAMTPLDEGV</sequence>
<dbReference type="EMBL" id="BSOP01000003">
    <property type="protein sequence ID" value="GLR49091.1"/>
    <property type="molecule type" value="Genomic_DNA"/>
</dbReference>
<evidence type="ECO:0000313" key="2">
    <source>
        <dbReference type="Proteomes" id="UP001156702"/>
    </source>
</evidence>
<organism evidence="1 2">
    <name type="scientific">Shinella yambaruensis</name>
    <dbReference type="NCBI Taxonomy" id="415996"/>
    <lineage>
        <taxon>Bacteria</taxon>
        <taxon>Pseudomonadati</taxon>
        <taxon>Pseudomonadota</taxon>
        <taxon>Alphaproteobacteria</taxon>
        <taxon>Hyphomicrobiales</taxon>
        <taxon>Rhizobiaceae</taxon>
        <taxon>Shinella</taxon>
    </lineage>
</organism>
<name>A0ABQ5ZC85_9HYPH</name>
<gene>
    <name evidence="1" type="ORF">GCM10007923_02960</name>
</gene>
<reference evidence="2" key="1">
    <citation type="journal article" date="2019" name="Int. J. Syst. Evol. Microbiol.">
        <title>The Global Catalogue of Microorganisms (GCM) 10K type strain sequencing project: providing services to taxonomists for standard genome sequencing and annotation.</title>
        <authorList>
            <consortium name="The Broad Institute Genomics Platform"/>
            <consortium name="The Broad Institute Genome Sequencing Center for Infectious Disease"/>
            <person name="Wu L."/>
            <person name="Ma J."/>
        </authorList>
    </citation>
    <scope>NUCLEOTIDE SEQUENCE [LARGE SCALE GENOMIC DNA]</scope>
    <source>
        <strain evidence="2">NBRC 102122</strain>
    </source>
</reference>
<evidence type="ECO:0000313" key="1">
    <source>
        <dbReference type="EMBL" id="GLR49091.1"/>
    </source>
</evidence>
<proteinExistence type="predicted"/>
<protein>
    <submittedName>
        <fullName evidence="1">Uncharacterized protein</fullName>
    </submittedName>
</protein>
<comment type="caution">
    <text evidence="1">The sequence shown here is derived from an EMBL/GenBank/DDBJ whole genome shotgun (WGS) entry which is preliminary data.</text>
</comment>
<keyword evidence="2" id="KW-1185">Reference proteome</keyword>